<comment type="catalytic activity">
    <reaction evidence="10 11">
        <text>nicotinate beta-D-ribonucleotide + ATP + H(+) = deamido-NAD(+) + diphosphate</text>
        <dbReference type="Rhea" id="RHEA:22860"/>
        <dbReference type="ChEBI" id="CHEBI:15378"/>
        <dbReference type="ChEBI" id="CHEBI:30616"/>
        <dbReference type="ChEBI" id="CHEBI:33019"/>
        <dbReference type="ChEBI" id="CHEBI:57502"/>
        <dbReference type="ChEBI" id="CHEBI:58437"/>
        <dbReference type="EC" id="2.7.7.18"/>
    </reaction>
</comment>
<protein>
    <recommendedName>
        <fullName evidence="11">Probable nicotinate-nucleotide adenylyltransferase</fullName>
        <ecNumber evidence="11">2.7.7.18</ecNumber>
    </recommendedName>
    <alternativeName>
        <fullName evidence="11">Deamido-NAD(+) diphosphorylase</fullName>
    </alternativeName>
    <alternativeName>
        <fullName evidence="11">Deamido-NAD(+) pyrophosphorylase</fullName>
    </alternativeName>
    <alternativeName>
        <fullName evidence="11">Nicotinate mononucleotide adenylyltransferase</fullName>
        <shortName evidence="11">NaMN adenylyltransferase</shortName>
    </alternativeName>
</protein>
<keyword evidence="5 11" id="KW-0808">Transferase</keyword>
<dbReference type="UniPathway" id="UPA00253">
    <property type="reaction ID" value="UER00332"/>
</dbReference>
<dbReference type="AlphaFoldDB" id="A0A1I1QW92"/>
<evidence type="ECO:0000256" key="10">
    <source>
        <dbReference type="ARBA" id="ARBA00048721"/>
    </source>
</evidence>
<evidence type="ECO:0000256" key="6">
    <source>
        <dbReference type="ARBA" id="ARBA00022695"/>
    </source>
</evidence>
<dbReference type="InterPro" id="IPR004821">
    <property type="entry name" value="Cyt_trans-like"/>
</dbReference>
<dbReference type="OrthoDB" id="5295945at2"/>
<dbReference type="Gene3D" id="3.40.50.620">
    <property type="entry name" value="HUPs"/>
    <property type="match status" value="1"/>
</dbReference>
<keyword evidence="8 11" id="KW-0067">ATP-binding</keyword>
<keyword evidence="4 11" id="KW-0662">Pyridine nucleotide biosynthesis</keyword>
<sequence>MIGVFGGTFDPVHLGHLRPAVEMAEEVGLDRVHVLPAGHPPHRGAPRVATEHRLAMLEAAIAGQPDFHLDRREVDREGPSYMAETLAGLRAEIGPDEPLALMLGMDAFLGLASWHEWERLPELAHLVVSHRPGWDPDSMEDQGGPLAALVAERGVIEPGELAREPAGRVHLMPVTQLDISSTRIRALLAAGRSPRYLLPDAVCDYIQHHRLYRKD</sequence>
<comment type="function">
    <text evidence="1 11">Catalyzes the reversible adenylation of nicotinate mononucleotide (NaMN) to nicotinic acid adenine dinucleotide (NaAD).</text>
</comment>
<dbReference type="NCBIfam" id="NF000839">
    <property type="entry name" value="PRK00071.1-1"/>
    <property type="match status" value="1"/>
</dbReference>
<dbReference type="PANTHER" id="PTHR39321:SF3">
    <property type="entry name" value="PHOSPHOPANTETHEINE ADENYLYLTRANSFERASE"/>
    <property type="match status" value="1"/>
</dbReference>
<dbReference type="NCBIfam" id="NF000840">
    <property type="entry name" value="PRK00071.1-3"/>
    <property type="match status" value="1"/>
</dbReference>
<comment type="pathway">
    <text evidence="2 11">Cofactor biosynthesis; NAD(+) biosynthesis; deamido-NAD(+) from nicotinate D-ribonucleotide: step 1/1.</text>
</comment>
<keyword evidence="9 11" id="KW-0520">NAD</keyword>
<evidence type="ECO:0000256" key="9">
    <source>
        <dbReference type="ARBA" id="ARBA00023027"/>
    </source>
</evidence>
<dbReference type="PANTHER" id="PTHR39321">
    <property type="entry name" value="NICOTINATE-NUCLEOTIDE ADENYLYLTRANSFERASE-RELATED"/>
    <property type="match status" value="1"/>
</dbReference>
<evidence type="ECO:0000256" key="7">
    <source>
        <dbReference type="ARBA" id="ARBA00022741"/>
    </source>
</evidence>
<dbReference type="GO" id="GO:0009435">
    <property type="term" value="P:NAD+ biosynthetic process"/>
    <property type="evidence" value="ECO:0007669"/>
    <property type="project" value="UniProtKB-UniRule"/>
</dbReference>
<dbReference type="InterPro" id="IPR014729">
    <property type="entry name" value="Rossmann-like_a/b/a_fold"/>
</dbReference>
<evidence type="ECO:0000313" key="14">
    <source>
        <dbReference type="Proteomes" id="UP000198611"/>
    </source>
</evidence>
<dbReference type="SUPFAM" id="SSF52374">
    <property type="entry name" value="Nucleotidylyl transferase"/>
    <property type="match status" value="1"/>
</dbReference>
<keyword evidence="6 11" id="KW-0548">Nucleotidyltransferase</keyword>
<evidence type="ECO:0000259" key="12">
    <source>
        <dbReference type="Pfam" id="PF01467"/>
    </source>
</evidence>
<proteinExistence type="inferred from homology"/>
<evidence type="ECO:0000256" key="5">
    <source>
        <dbReference type="ARBA" id="ARBA00022679"/>
    </source>
</evidence>
<evidence type="ECO:0000313" key="13">
    <source>
        <dbReference type="EMBL" id="SFD26262.1"/>
    </source>
</evidence>
<dbReference type="InterPro" id="IPR005248">
    <property type="entry name" value="NadD/NMNAT"/>
</dbReference>
<dbReference type="CDD" id="cd02165">
    <property type="entry name" value="NMNAT"/>
    <property type="match status" value="1"/>
</dbReference>
<evidence type="ECO:0000256" key="1">
    <source>
        <dbReference type="ARBA" id="ARBA00002324"/>
    </source>
</evidence>
<organism evidence="13 14">
    <name type="scientific">Thiohalospira halophila DSM 15071</name>
    <dbReference type="NCBI Taxonomy" id="1123397"/>
    <lineage>
        <taxon>Bacteria</taxon>
        <taxon>Pseudomonadati</taxon>
        <taxon>Pseudomonadota</taxon>
        <taxon>Gammaproteobacteria</taxon>
        <taxon>Thiohalospirales</taxon>
        <taxon>Thiohalospiraceae</taxon>
        <taxon>Thiohalospira</taxon>
    </lineage>
</organism>
<evidence type="ECO:0000256" key="11">
    <source>
        <dbReference type="HAMAP-Rule" id="MF_00244"/>
    </source>
</evidence>
<dbReference type="GO" id="GO:0004515">
    <property type="term" value="F:nicotinate-nucleotide adenylyltransferase activity"/>
    <property type="evidence" value="ECO:0007669"/>
    <property type="project" value="UniProtKB-UniRule"/>
</dbReference>
<dbReference type="STRING" id="1123397.SAMN05660831_01328"/>
<evidence type="ECO:0000256" key="8">
    <source>
        <dbReference type="ARBA" id="ARBA00022840"/>
    </source>
</evidence>
<dbReference type="NCBIfam" id="TIGR00125">
    <property type="entry name" value="cyt_tran_rel"/>
    <property type="match status" value="1"/>
</dbReference>
<gene>
    <name evidence="11" type="primary">nadD</name>
    <name evidence="13" type="ORF">SAMN05660831_01328</name>
</gene>
<comment type="similarity">
    <text evidence="3 11">Belongs to the NadD family.</text>
</comment>
<evidence type="ECO:0000256" key="2">
    <source>
        <dbReference type="ARBA" id="ARBA00005019"/>
    </source>
</evidence>
<accession>A0A1I1QW92</accession>
<keyword evidence="7 11" id="KW-0547">Nucleotide-binding</keyword>
<dbReference type="RefSeq" id="WP_093428015.1">
    <property type="nucleotide sequence ID" value="NZ_FOMJ01000003.1"/>
</dbReference>
<dbReference type="HAMAP" id="MF_00244">
    <property type="entry name" value="NaMN_adenylyltr"/>
    <property type="match status" value="1"/>
</dbReference>
<name>A0A1I1QW92_9GAMM</name>
<evidence type="ECO:0000256" key="3">
    <source>
        <dbReference type="ARBA" id="ARBA00009014"/>
    </source>
</evidence>
<dbReference type="NCBIfam" id="TIGR00482">
    <property type="entry name" value="nicotinate (nicotinamide) nucleotide adenylyltransferase"/>
    <property type="match status" value="1"/>
</dbReference>
<dbReference type="EC" id="2.7.7.18" evidence="11"/>
<dbReference type="EMBL" id="FOMJ01000003">
    <property type="protein sequence ID" value="SFD26262.1"/>
    <property type="molecule type" value="Genomic_DNA"/>
</dbReference>
<evidence type="ECO:0000256" key="4">
    <source>
        <dbReference type="ARBA" id="ARBA00022642"/>
    </source>
</evidence>
<reference evidence="13 14" key="1">
    <citation type="submission" date="2016-10" db="EMBL/GenBank/DDBJ databases">
        <authorList>
            <person name="de Groot N.N."/>
        </authorList>
    </citation>
    <scope>NUCLEOTIDE SEQUENCE [LARGE SCALE GENOMIC DNA]</scope>
    <source>
        <strain evidence="13 14">HL3</strain>
    </source>
</reference>
<feature type="domain" description="Cytidyltransferase-like" evidence="12">
    <location>
        <begin position="4"/>
        <end position="186"/>
    </location>
</feature>
<dbReference type="GO" id="GO:0005524">
    <property type="term" value="F:ATP binding"/>
    <property type="evidence" value="ECO:0007669"/>
    <property type="project" value="UniProtKB-KW"/>
</dbReference>
<dbReference type="Proteomes" id="UP000198611">
    <property type="component" value="Unassembled WGS sequence"/>
</dbReference>
<keyword evidence="14" id="KW-1185">Reference proteome</keyword>
<dbReference type="Pfam" id="PF01467">
    <property type="entry name" value="CTP_transf_like"/>
    <property type="match status" value="1"/>
</dbReference>